<dbReference type="OrthoDB" id="5393057at2759"/>
<gene>
    <name evidence="3" type="ORF">MCYG_06594</name>
</gene>
<dbReference type="OMA" id="ISWEYNP"/>
<sequence length="512" mass="56290">MKRFIGTITTLGGLGAAQPNDAPEVAVLKAVENDYLSLPTIVEAAESSPAAAKVAANQIQKYISKPATSHPQRQYNAIMLIRILADNPGPSFTRNLDARFTACVKVLLRDGRDMNVAQILRETLEMLSTTKADDSNLSGLIQMWNREKEKFEKTYGYPPFGIPPAQMLMSTPVSEFYNNDMLMEFATRCQSASRSVQGYINSSNPAPDEDTMLTLIETNDKISVALSRYNRAALEARKAGFKSPSELAEPGQYLIDHIPDHNQNNNRGQHQNPDYRSGQPSLQTTGPLPVGDTGPEPVQPKKQRYIPRLSMPRMPKKLSKTSPSQAPVQNEETKPTLYTPPAHTANAERTPASPPVSPPETYANNMASKHSCEAHDSYANGTSQLINSNSSNHHADTSNMNHLPHTTIAPPISWEYNPNEFQVENPFADKFATDANSGTDSNRVSRIVEHDGTDAATTADHDELNQSAKRGRYYSQDFNLFDNTKQTPSEALALAPGSNHENKPTNHPSAHT</sequence>
<protein>
    <recommendedName>
        <fullName evidence="2">GAT domain-containing protein</fullName>
    </recommendedName>
</protein>
<evidence type="ECO:0000313" key="4">
    <source>
        <dbReference type="Proteomes" id="UP000002035"/>
    </source>
</evidence>
<feature type="region of interest" description="Disordered" evidence="1">
    <location>
        <begin position="256"/>
        <end position="364"/>
    </location>
</feature>
<dbReference type="GO" id="GO:0035091">
    <property type="term" value="F:phosphatidylinositol binding"/>
    <property type="evidence" value="ECO:0007669"/>
    <property type="project" value="InterPro"/>
</dbReference>
<dbReference type="Proteomes" id="UP000002035">
    <property type="component" value="Unassembled WGS sequence"/>
</dbReference>
<dbReference type="SUPFAM" id="SSF89009">
    <property type="entry name" value="GAT-like domain"/>
    <property type="match status" value="1"/>
</dbReference>
<dbReference type="VEuPathDB" id="FungiDB:MCYG_06594"/>
<evidence type="ECO:0000313" key="3">
    <source>
        <dbReference type="EMBL" id="EEQ33775.1"/>
    </source>
</evidence>
<accession>C5FV41</accession>
<dbReference type="Gene3D" id="1.25.40.90">
    <property type="match status" value="1"/>
</dbReference>
<evidence type="ECO:0000259" key="2">
    <source>
        <dbReference type="Pfam" id="PF03127"/>
    </source>
</evidence>
<dbReference type="AlphaFoldDB" id="C5FV41"/>
<dbReference type="GO" id="GO:0043130">
    <property type="term" value="F:ubiquitin binding"/>
    <property type="evidence" value="ECO:0007669"/>
    <property type="project" value="InterPro"/>
</dbReference>
<feature type="region of interest" description="Disordered" evidence="1">
    <location>
        <begin position="483"/>
        <end position="512"/>
    </location>
</feature>
<proteinExistence type="predicted"/>
<reference evidence="4" key="1">
    <citation type="journal article" date="2012" name="MBio">
        <title>Comparative genome analysis of Trichophyton rubrum and related dermatophytes reveals candidate genes involved in infection.</title>
        <authorList>
            <person name="Martinez D.A."/>
            <person name="Oliver B.G."/>
            <person name="Graeser Y."/>
            <person name="Goldberg J.M."/>
            <person name="Li W."/>
            <person name="Martinez-Rossi N.M."/>
            <person name="Monod M."/>
            <person name="Shelest E."/>
            <person name="Barton R.C."/>
            <person name="Birch E."/>
            <person name="Brakhage A.A."/>
            <person name="Chen Z."/>
            <person name="Gurr S.J."/>
            <person name="Heiman D."/>
            <person name="Heitman J."/>
            <person name="Kosti I."/>
            <person name="Rossi A."/>
            <person name="Saif S."/>
            <person name="Samalova M."/>
            <person name="Saunders C.W."/>
            <person name="Shea T."/>
            <person name="Summerbell R.C."/>
            <person name="Xu J."/>
            <person name="Young S."/>
            <person name="Zeng Q."/>
            <person name="Birren B.W."/>
            <person name="Cuomo C.A."/>
            <person name="White T.C."/>
        </authorList>
    </citation>
    <scope>NUCLEOTIDE SEQUENCE [LARGE SCALE GENOMIC DNA]</scope>
    <source>
        <strain evidence="4">ATCC MYA-4605 / CBS 113480</strain>
    </source>
</reference>
<dbReference type="HOGENOM" id="CLU_031989_0_1_1"/>
<evidence type="ECO:0000256" key="1">
    <source>
        <dbReference type="SAM" id="MobiDB-lite"/>
    </source>
</evidence>
<feature type="compositionally biased region" description="Low complexity" evidence="1">
    <location>
        <begin position="261"/>
        <end position="272"/>
    </location>
</feature>
<dbReference type="SUPFAM" id="SSF48464">
    <property type="entry name" value="ENTH/VHS domain"/>
    <property type="match status" value="1"/>
</dbReference>
<dbReference type="STRING" id="554155.C5FV41"/>
<feature type="domain" description="GAT" evidence="2">
    <location>
        <begin position="166"/>
        <end position="233"/>
    </location>
</feature>
<dbReference type="EMBL" id="DS995706">
    <property type="protein sequence ID" value="EEQ33775.1"/>
    <property type="molecule type" value="Genomic_DNA"/>
</dbReference>
<dbReference type="CDD" id="cd21383">
    <property type="entry name" value="GAT_GGA_Tom1-like"/>
    <property type="match status" value="1"/>
</dbReference>
<dbReference type="InterPro" id="IPR004152">
    <property type="entry name" value="GAT_dom"/>
</dbReference>
<keyword evidence="4" id="KW-1185">Reference proteome</keyword>
<dbReference type="InterPro" id="IPR008942">
    <property type="entry name" value="ENTH_VHS"/>
</dbReference>
<dbReference type="RefSeq" id="XP_002844630.1">
    <property type="nucleotide sequence ID" value="XM_002844584.1"/>
</dbReference>
<dbReference type="Pfam" id="PF03127">
    <property type="entry name" value="GAT"/>
    <property type="match status" value="1"/>
</dbReference>
<dbReference type="GeneID" id="9222405"/>
<organism evidence="3 4">
    <name type="scientific">Arthroderma otae (strain ATCC MYA-4605 / CBS 113480)</name>
    <name type="common">Microsporum canis</name>
    <dbReference type="NCBI Taxonomy" id="554155"/>
    <lineage>
        <taxon>Eukaryota</taxon>
        <taxon>Fungi</taxon>
        <taxon>Dikarya</taxon>
        <taxon>Ascomycota</taxon>
        <taxon>Pezizomycotina</taxon>
        <taxon>Eurotiomycetes</taxon>
        <taxon>Eurotiomycetidae</taxon>
        <taxon>Onygenales</taxon>
        <taxon>Arthrodermataceae</taxon>
        <taxon>Microsporum</taxon>
    </lineage>
</organism>
<dbReference type="eggNOG" id="ENOG502S1ZS">
    <property type="taxonomic scope" value="Eukaryota"/>
</dbReference>
<feature type="compositionally biased region" description="Polar residues" evidence="1">
    <location>
        <begin position="320"/>
        <end position="330"/>
    </location>
</feature>
<name>C5FV41_ARTOC</name>